<evidence type="ECO:0000259" key="7">
    <source>
        <dbReference type="PROSITE" id="PS51006"/>
    </source>
</evidence>
<evidence type="ECO:0000313" key="9">
    <source>
        <dbReference type="Proteomes" id="UP000289738"/>
    </source>
</evidence>
<evidence type="ECO:0000256" key="3">
    <source>
        <dbReference type="ARBA" id="ARBA00012455"/>
    </source>
</evidence>
<dbReference type="Gramene" id="arahy.Tifrunner.gnm2.ann2.Ah12g400200.1">
    <property type="protein sequence ID" value="arahy.Tifrunner.gnm2.ann2.Ah12g400200.1-CDS"/>
    <property type="gene ID" value="arahy.Tifrunner.gnm2.ann2.Ah12g400200"/>
</dbReference>
<dbReference type="STRING" id="3818.A0A445E908"/>
<sequence>MFAPVFSNKTQEVEFGCVFAGEAHSLKVEKILFQEKSDYQNVMVFQSSTYGKVLVLDGVIQLTERDECAYQEMITYLPLCSIPDQKKLF</sequence>
<dbReference type="PROSITE" id="PS51006">
    <property type="entry name" value="PABS_2"/>
    <property type="match status" value="1"/>
</dbReference>
<comment type="catalytic activity">
    <reaction evidence="5">
        <text>S-adenosyl 3-(methylsulfanyl)propylamine + putrescine = S-methyl-5'-thioadenosine + spermidine + H(+)</text>
        <dbReference type="Rhea" id="RHEA:12721"/>
        <dbReference type="ChEBI" id="CHEBI:15378"/>
        <dbReference type="ChEBI" id="CHEBI:17509"/>
        <dbReference type="ChEBI" id="CHEBI:57443"/>
        <dbReference type="ChEBI" id="CHEBI:57834"/>
        <dbReference type="ChEBI" id="CHEBI:326268"/>
        <dbReference type="EC" id="2.5.1.16"/>
    </reaction>
</comment>
<dbReference type="EMBL" id="SDMP01000002">
    <property type="protein sequence ID" value="RYR71950.1"/>
    <property type="molecule type" value="Genomic_DNA"/>
</dbReference>
<protein>
    <recommendedName>
        <fullName evidence="3">spermidine synthase</fullName>
        <ecNumber evidence="3">2.5.1.16</ecNumber>
    </recommendedName>
</protein>
<comment type="pathway">
    <text evidence="1">Amine and polyamine biosynthesis; spermidine biosynthesis; spermidine from putrescine: step 1/1.</text>
</comment>
<dbReference type="GO" id="GO:0008295">
    <property type="term" value="P:spermidine biosynthetic process"/>
    <property type="evidence" value="ECO:0007669"/>
    <property type="project" value="TreeGrafter"/>
</dbReference>
<proteinExistence type="inferred from homology"/>
<dbReference type="Pfam" id="PF17284">
    <property type="entry name" value="Spermine_synt_N"/>
    <property type="match status" value="1"/>
</dbReference>
<dbReference type="InterPro" id="IPR035246">
    <property type="entry name" value="Spermidine_synt_N"/>
</dbReference>
<evidence type="ECO:0000256" key="5">
    <source>
        <dbReference type="ARBA" id="ARBA00049307"/>
    </source>
</evidence>
<keyword evidence="9" id="KW-1185">Reference proteome</keyword>
<dbReference type="InterPro" id="IPR037163">
    <property type="entry name" value="Spermidine_synt_N_sf"/>
</dbReference>
<dbReference type="EC" id="2.5.1.16" evidence="3"/>
<reference evidence="8 9" key="1">
    <citation type="submission" date="2019-01" db="EMBL/GenBank/DDBJ databases">
        <title>Sequencing of cultivated peanut Arachis hypogaea provides insights into genome evolution and oil improvement.</title>
        <authorList>
            <person name="Chen X."/>
        </authorList>
    </citation>
    <scope>NUCLEOTIDE SEQUENCE [LARGE SCALE GENOMIC DNA]</scope>
    <source>
        <strain evidence="9">cv. Fuhuasheng</strain>
        <tissue evidence="8">Leaves</tissue>
    </source>
</reference>
<evidence type="ECO:0000256" key="2">
    <source>
        <dbReference type="ARBA" id="ARBA00007867"/>
    </source>
</evidence>
<dbReference type="PANTHER" id="PTHR11558:SF11">
    <property type="entry name" value="SPERMIDINE SYNTHASE"/>
    <property type="match status" value="1"/>
</dbReference>
<dbReference type="PANTHER" id="PTHR11558">
    <property type="entry name" value="SPERMIDINE/SPERMINE SYNTHASE"/>
    <property type="match status" value="1"/>
</dbReference>
<keyword evidence="4 6" id="KW-0808">Transferase</keyword>
<organism evidence="8 9">
    <name type="scientific">Arachis hypogaea</name>
    <name type="common">Peanut</name>
    <dbReference type="NCBI Taxonomy" id="3818"/>
    <lineage>
        <taxon>Eukaryota</taxon>
        <taxon>Viridiplantae</taxon>
        <taxon>Streptophyta</taxon>
        <taxon>Embryophyta</taxon>
        <taxon>Tracheophyta</taxon>
        <taxon>Spermatophyta</taxon>
        <taxon>Magnoliopsida</taxon>
        <taxon>eudicotyledons</taxon>
        <taxon>Gunneridae</taxon>
        <taxon>Pentapetalae</taxon>
        <taxon>rosids</taxon>
        <taxon>fabids</taxon>
        <taxon>Fabales</taxon>
        <taxon>Fabaceae</taxon>
        <taxon>Papilionoideae</taxon>
        <taxon>50 kb inversion clade</taxon>
        <taxon>dalbergioids sensu lato</taxon>
        <taxon>Dalbergieae</taxon>
        <taxon>Pterocarpus clade</taxon>
        <taxon>Arachis</taxon>
    </lineage>
</organism>
<dbReference type="InterPro" id="IPR001045">
    <property type="entry name" value="Spermi_synthase"/>
</dbReference>
<dbReference type="AlphaFoldDB" id="A0A445E908"/>
<evidence type="ECO:0000256" key="1">
    <source>
        <dbReference type="ARBA" id="ARBA00005123"/>
    </source>
</evidence>
<dbReference type="SUPFAM" id="SSF53335">
    <property type="entry name" value="S-adenosyl-L-methionine-dependent methyltransferases"/>
    <property type="match status" value="1"/>
</dbReference>
<dbReference type="SMR" id="A0A445E908"/>
<comment type="caution">
    <text evidence="6">Lacks conserved residue(s) required for the propagation of feature annotation.</text>
</comment>
<dbReference type="InterPro" id="IPR029063">
    <property type="entry name" value="SAM-dependent_MTases_sf"/>
</dbReference>
<dbReference type="GO" id="GO:0004766">
    <property type="term" value="F:spermidine synthase activity"/>
    <property type="evidence" value="ECO:0007669"/>
    <property type="project" value="UniProtKB-EC"/>
</dbReference>
<keyword evidence="6" id="KW-0620">Polyamine biosynthesis</keyword>
<evidence type="ECO:0000256" key="6">
    <source>
        <dbReference type="PROSITE-ProRule" id="PRU00354"/>
    </source>
</evidence>
<dbReference type="Gene3D" id="2.30.140.10">
    <property type="entry name" value="Spermidine synthase, tetramerisation domain"/>
    <property type="match status" value="1"/>
</dbReference>
<evidence type="ECO:0000313" key="8">
    <source>
        <dbReference type="EMBL" id="RYR71950.1"/>
    </source>
</evidence>
<name>A0A445E908_ARAHY</name>
<evidence type="ECO:0000256" key="4">
    <source>
        <dbReference type="ARBA" id="ARBA00022679"/>
    </source>
</evidence>
<dbReference type="Proteomes" id="UP000289738">
    <property type="component" value="Chromosome A02"/>
</dbReference>
<comment type="caution">
    <text evidence="8">The sequence shown here is derived from an EMBL/GenBank/DDBJ whole genome shotgun (WGS) entry which is preliminary data.</text>
</comment>
<dbReference type="GO" id="GO:0005829">
    <property type="term" value="C:cytosol"/>
    <property type="evidence" value="ECO:0007669"/>
    <property type="project" value="TreeGrafter"/>
</dbReference>
<comment type="similarity">
    <text evidence="2">Belongs to the spermidine/spermine synthase family.</text>
</comment>
<gene>
    <name evidence="8" type="ORF">Ahy_A02g006160</name>
</gene>
<accession>A0A445E908</accession>
<dbReference type="InterPro" id="IPR030374">
    <property type="entry name" value="PABS"/>
</dbReference>
<feature type="domain" description="PABS" evidence="7">
    <location>
        <begin position="9"/>
        <end position="89"/>
    </location>
</feature>